<feature type="region of interest" description="Disordered" evidence="1">
    <location>
        <begin position="970"/>
        <end position="1024"/>
    </location>
</feature>
<feature type="compositionally biased region" description="Basic and acidic residues" evidence="1">
    <location>
        <begin position="1"/>
        <end position="10"/>
    </location>
</feature>
<accession>A0A2T4AZZ7</accession>
<gene>
    <name evidence="2" type="ORF">BBK36DRAFT_1184648</name>
</gene>
<keyword evidence="3" id="KW-1185">Reference proteome</keyword>
<feature type="compositionally biased region" description="Low complexity" evidence="1">
    <location>
        <begin position="892"/>
        <end position="901"/>
    </location>
</feature>
<feature type="compositionally biased region" description="Polar residues" evidence="1">
    <location>
        <begin position="130"/>
        <end position="144"/>
    </location>
</feature>
<feature type="region of interest" description="Disordered" evidence="1">
    <location>
        <begin position="1"/>
        <end position="72"/>
    </location>
</feature>
<feature type="compositionally biased region" description="Acidic residues" evidence="1">
    <location>
        <begin position="790"/>
        <end position="805"/>
    </location>
</feature>
<dbReference type="OrthoDB" id="5376710at2759"/>
<sequence length="1024" mass="113538">MKSDMIHRTNSEGGASSTGSSQKIWRLPSAIRKPFRSSNKDDKNWTNKPGGPSVDTESPDPPVHEPSSIHETVESNYRQLQTLVARMRGAPSGPSHVDGAYKEFAKINERCAALCDAILREEIKTPRTLSNAAETGSLTRQDSAADTPRSPSALFDQRSSFSGRSLAEVVTAGGSRGHGSDHWLTPIRDWKTCLEVLAEHFKLSLAETYMSYERDATPEMLEALFTSKKFRRDAVHRMRNASVTKILSADPQFFPRYEIRFRNYERVKQELRDVRKLLQAGESGISPGRVIEEFPIAPRGDAVLEFANLGSDATGNEPALRFRVSSALLAETSPVFARMFSGNASSHYLHEADDVSHLLPPPPVPYFCDDGSEVKLYRMPQQEFNHHGSLEILLHAAHMHNDKVPRDVTFEQFVSIAECCLKFKSTSPLEMVVEHRWLPQWMHKGADDMPDGLLIISYAFGLRQLFTRMSKSAILNLADEKDLHSKPWPKKIKDKVWAVRCAKVDQLYASCASTIQEYIRPPAQGTASSEAKQHISLSDLDSHLSSPIQPAMTLTSTPRCPKGNHWCDASNLGWMMLVYNELGLLPTIVQPAVMTHVANAQAPPSKSLAQMMETLRSTPSPPAPLHPGSVCDPAPAFRAAVADIYNSVTGLTLFDISGKSHGWALSKHKMSEPQLLLTAGLNRMAAHEKIHSVVTEFPEEVRLQILGEMEELEDLQAAARINRAFYETYKRNELHLMRNILRADRIRWGSIGRYSLDDDRAESKVLKEESDRLKERGFGDGADAITLRSEEDEGLYDSDEDDDSSVDPLTRHGSISSQGGRLHTNNDVEDDIDILTRDPPPPFQPKESNPPPPLLPVTTTEAHEGSDNDDDTATPTTPRQRPFDPLDELATPSDESSVVSPEDVEEPPMTEEEARRILWPDHVVVTPPPQRGAVQPGVEGLREKFRVGDISFLEGLEDKTLAKAETKLLRSDHDERAASLLSKQEGGRPSSSSSTAKSVNGVQHIEEVVGARKGGDDEMESALS</sequence>
<dbReference type="GeneID" id="36604523"/>
<feature type="compositionally biased region" description="Pro residues" evidence="1">
    <location>
        <begin position="838"/>
        <end position="855"/>
    </location>
</feature>
<name>A0A2T4AZZ7_9HYPO</name>
<feature type="compositionally biased region" description="Polar residues" evidence="1">
    <location>
        <begin position="989"/>
        <end position="1001"/>
    </location>
</feature>
<dbReference type="AlphaFoldDB" id="A0A2T4AZZ7"/>
<dbReference type="Proteomes" id="UP000241546">
    <property type="component" value="Unassembled WGS sequence"/>
</dbReference>
<feature type="compositionally biased region" description="Polar residues" evidence="1">
    <location>
        <begin position="11"/>
        <end position="23"/>
    </location>
</feature>
<feature type="compositionally biased region" description="Polar residues" evidence="1">
    <location>
        <begin position="813"/>
        <end position="825"/>
    </location>
</feature>
<evidence type="ECO:0000313" key="2">
    <source>
        <dbReference type="EMBL" id="PTB62647.1"/>
    </source>
</evidence>
<evidence type="ECO:0000256" key="1">
    <source>
        <dbReference type="SAM" id="MobiDB-lite"/>
    </source>
</evidence>
<organism evidence="2 3">
    <name type="scientific">Trichoderma citrinoviride</name>
    <dbReference type="NCBI Taxonomy" id="58853"/>
    <lineage>
        <taxon>Eukaryota</taxon>
        <taxon>Fungi</taxon>
        <taxon>Dikarya</taxon>
        <taxon>Ascomycota</taxon>
        <taxon>Pezizomycotina</taxon>
        <taxon>Sordariomycetes</taxon>
        <taxon>Hypocreomycetidae</taxon>
        <taxon>Hypocreales</taxon>
        <taxon>Hypocreaceae</taxon>
        <taxon>Trichoderma</taxon>
    </lineage>
</organism>
<feature type="region of interest" description="Disordered" evidence="1">
    <location>
        <begin position="783"/>
        <end position="935"/>
    </location>
</feature>
<protein>
    <submittedName>
        <fullName evidence="2">Uncharacterized protein</fullName>
    </submittedName>
</protein>
<dbReference type="RefSeq" id="XP_024745967.1">
    <property type="nucleotide sequence ID" value="XM_024896405.1"/>
</dbReference>
<feature type="compositionally biased region" description="Basic and acidic residues" evidence="1">
    <location>
        <begin position="1004"/>
        <end position="1016"/>
    </location>
</feature>
<feature type="region of interest" description="Disordered" evidence="1">
    <location>
        <begin position="130"/>
        <end position="157"/>
    </location>
</feature>
<reference evidence="3" key="1">
    <citation type="submission" date="2016-07" db="EMBL/GenBank/DDBJ databases">
        <title>Multiple horizontal gene transfer events from other fungi enriched the ability of initially mycotrophic Trichoderma (Ascomycota) to feed on dead plant biomass.</title>
        <authorList>
            <consortium name="DOE Joint Genome Institute"/>
            <person name="Atanasova L."/>
            <person name="Chenthamara K."/>
            <person name="Zhang J."/>
            <person name="Grujic M."/>
            <person name="Henrissat B."/>
            <person name="Kuo A."/>
            <person name="Aerts A."/>
            <person name="Salamov A."/>
            <person name="Lipzen A."/>
            <person name="Labutti K."/>
            <person name="Barry K."/>
            <person name="Miao Y."/>
            <person name="Rahimi M.J."/>
            <person name="Shen Q."/>
            <person name="Grigoriev I.V."/>
            <person name="Kubicek C.P."/>
            <person name="Druzhinina I.S."/>
        </authorList>
    </citation>
    <scope>NUCLEOTIDE SEQUENCE [LARGE SCALE GENOMIC DNA]</scope>
    <source>
        <strain evidence="3">TUCIM 6016</strain>
    </source>
</reference>
<dbReference type="EMBL" id="KZ680222">
    <property type="protein sequence ID" value="PTB62647.1"/>
    <property type="molecule type" value="Genomic_DNA"/>
</dbReference>
<proteinExistence type="predicted"/>
<evidence type="ECO:0000313" key="3">
    <source>
        <dbReference type="Proteomes" id="UP000241546"/>
    </source>
</evidence>
<feature type="compositionally biased region" description="Acidic residues" evidence="1">
    <location>
        <begin position="902"/>
        <end position="911"/>
    </location>
</feature>